<evidence type="ECO:0000256" key="1">
    <source>
        <dbReference type="ARBA" id="ARBA00004964"/>
    </source>
</evidence>
<evidence type="ECO:0000313" key="16">
    <source>
        <dbReference type="EMBL" id="NEE00946.1"/>
    </source>
</evidence>
<evidence type="ECO:0000256" key="13">
    <source>
        <dbReference type="ARBA" id="ARBA00031251"/>
    </source>
</evidence>
<evidence type="ECO:0000256" key="7">
    <source>
        <dbReference type="ARBA" id="ARBA00022679"/>
    </source>
</evidence>
<dbReference type="InterPro" id="IPR011009">
    <property type="entry name" value="Kinase-like_dom_sf"/>
</dbReference>
<comment type="catalytic activity">
    <reaction evidence="14">
        <text>D-maltose + ATP = alpha-maltose 1-phosphate + ADP + H(+)</text>
        <dbReference type="Rhea" id="RHEA:31915"/>
        <dbReference type="ChEBI" id="CHEBI:15378"/>
        <dbReference type="ChEBI" id="CHEBI:17306"/>
        <dbReference type="ChEBI" id="CHEBI:30616"/>
        <dbReference type="ChEBI" id="CHEBI:63576"/>
        <dbReference type="ChEBI" id="CHEBI:456216"/>
        <dbReference type="EC" id="2.7.1.175"/>
    </reaction>
</comment>
<dbReference type="GO" id="GO:0016301">
    <property type="term" value="F:kinase activity"/>
    <property type="evidence" value="ECO:0007669"/>
    <property type="project" value="UniProtKB-KW"/>
</dbReference>
<dbReference type="AlphaFoldDB" id="A0A6L9S702"/>
<dbReference type="SUPFAM" id="SSF56112">
    <property type="entry name" value="Protein kinase-like (PK-like)"/>
    <property type="match status" value="1"/>
</dbReference>
<keyword evidence="10" id="KW-0067">ATP-binding</keyword>
<dbReference type="InterPro" id="IPR040999">
    <property type="entry name" value="Mak_N_cap"/>
</dbReference>
<dbReference type="EMBL" id="JAAGOA010000007">
    <property type="protein sequence ID" value="NEE00946.1"/>
    <property type="molecule type" value="Genomic_DNA"/>
</dbReference>
<evidence type="ECO:0000256" key="6">
    <source>
        <dbReference type="ARBA" id="ARBA00022600"/>
    </source>
</evidence>
<evidence type="ECO:0000256" key="10">
    <source>
        <dbReference type="ARBA" id="ARBA00022840"/>
    </source>
</evidence>
<evidence type="ECO:0000256" key="2">
    <source>
        <dbReference type="ARBA" id="ARBA00006219"/>
    </source>
</evidence>
<dbReference type="UniPathway" id="UPA00164"/>
<comment type="subunit">
    <text evidence="3">Monomer.</text>
</comment>
<comment type="pathway">
    <text evidence="1">Glycan biosynthesis; glycogen biosynthesis.</text>
</comment>
<gene>
    <name evidence="16" type="ORF">G1H10_12290</name>
</gene>
<reference evidence="16 17" key="1">
    <citation type="submission" date="2020-02" db="EMBL/GenBank/DDBJ databases">
        <authorList>
            <person name="Li X.-J."/>
            <person name="Han X.-M."/>
        </authorList>
    </citation>
    <scope>NUCLEOTIDE SEQUENCE [LARGE SCALE GENOMIC DNA]</scope>
    <source>
        <strain evidence="16 17">CCTCC AB 2017055</strain>
    </source>
</reference>
<keyword evidence="17" id="KW-1185">Reference proteome</keyword>
<evidence type="ECO:0000256" key="8">
    <source>
        <dbReference type="ARBA" id="ARBA00022741"/>
    </source>
</evidence>
<keyword evidence="9" id="KW-0418">Kinase</keyword>
<name>A0A6L9S702_9ACTN</name>
<accession>A0A6L9S702</accession>
<dbReference type="GO" id="GO:0005978">
    <property type="term" value="P:glycogen biosynthetic process"/>
    <property type="evidence" value="ECO:0007669"/>
    <property type="project" value="UniProtKB-UniPathway"/>
</dbReference>
<dbReference type="Gene3D" id="3.90.1200.10">
    <property type="match status" value="1"/>
</dbReference>
<dbReference type="Proteomes" id="UP000475214">
    <property type="component" value="Unassembled WGS sequence"/>
</dbReference>
<evidence type="ECO:0000256" key="11">
    <source>
        <dbReference type="ARBA" id="ARBA00023056"/>
    </source>
</evidence>
<evidence type="ECO:0000256" key="9">
    <source>
        <dbReference type="ARBA" id="ARBA00022777"/>
    </source>
</evidence>
<proteinExistence type="inferred from homology"/>
<dbReference type="Pfam" id="PF18085">
    <property type="entry name" value="Mak_N_cap"/>
    <property type="match status" value="1"/>
</dbReference>
<sequence length="461" mass="51218">MAQATELLRDWLPNQRWFSGRSSADEVRLVAATLLRESDPAVWHVLVETSRNGQRDVYQVPLSIRPELVERLEYVHVGQTDGGHVYDALHDKDASTAILEHFTEGGRDLGDLVFRAEDGAELPVGETALAMPVEQSNTSLAYGDVALLKVFRRIQPGLNPDVEVHAALTRDGCAYVAPLLGWIDGRWTGSDGVTHEASLAMLQTYLTTASDGWALAAASVRDLYAEGDLHADEVGGDFAAESHRLGEATAHVHQSMAHALPTGQFDAADLATRTDRLIERLDEAVTVVPELEPYLPNLREQVNELRRLEQPVPTQRVHGDFHLGQVLRTAVGWKIVDFEGEPAKPLEERTALDSPIRDVAGMLRSFDYAARYLLITDYDHEHPAYDQITYRANEWAKRNREAFCDGYAKTGAGDPRDVPVLLTAYEIDKAVYEVVYEARYRPAWLPIPLAAVERLAEATPK</sequence>
<keyword evidence="6" id="KW-0321">Glycogen metabolism</keyword>
<keyword evidence="8" id="KW-0547">Nucleotide-binding</keyword>
<evidence type="ECO:0000313" key="17">
    <source>
        <dbReference type="Proteomes" id="UP000475214"/>
    </source>
</evidence>
<dbReference type="GO" id="GO:0005524">
    <property type="term" value="F:ATP binding"/>
    <property type="evidence" value="ECO:0007669"/>
    <property type="project" value="UniProtKB-KW"/>
</dbReference>
<keyword evidence="12" id="KW-0119">Carbohydrate metabolism</keyword>
<protein>
    <recommendedName>
        <fullName evidence="5">Maltokinase</fullName>
        <ecNumber evidence="4">2.7.1.175</ecNumber>
    </recommendedName>
    <alternativeName>
        <fullName evidence="13">Maltose-1-phosphate synthase</fullName>
    </alternativeName>
</protein>
<evidence type="ECO:0000259" key="15">
    <source>
        <dbReference type="Pfam" id="PF18085"/>
    </source>
</evidence>
<comment type="caution">
    <text evidence="16">The sequence shown here is derived from an EMBL/GenBank/DDBJ whole genome shotgun (WGS) entry which is preliminary data.</text>
</comment>
<evidence type="ECO:0000256" key="4">
    <source>
        <dbReference type="ARBA" id="ARBA00011962"/>
    </source>
</evidence>
<keyword evidence="11" id="KW-0320">Glycogen biosynthesis</keyword>
<dbReference type="EC" id="2.7.1.175" evidence="4"/>
<evidence type="ECO:0000256" key="5">
    <source>
        <dbReference type="ARBA" id="ARBA00013882"/>
    </source>
</evidence>
<feature type="domain" description="Maltokinase N-terminal cap" evidence="15">
    <location>
        <begin position="11"/>
        <end position="91"/>
    </location>
</feature>
<comment type="similarity">
    <text evidence="2">Belongs to the aminoglycoside phosphotransferase family.</text>
</comment>
<evidence type="ECO:0000256" key="3">
    <source>
        <dbReference type="ARBA" id="ARBA00011245"/>
    </source>
</evidence>
<organism evidence="16 17">
    <name type="scientific">Phytoactinopolyspora halotolerans</name>
    <dbReference type="NCBI Taxonomy" id="1981512"/>
    <lineage>
        <taxon>Bacteria</taxon>
        <taxon>Bacillati</taxon>
        <taxon>Actinomycetota</taxon>
        <taxon>Actinomycetes</taxon>
        <taxon>Jiangellales</taxon>
        <taxon>Jiangellaceae</taxon>
        <taxon>Phytoactinopolyspora</taxon>
    </lineage>
</organism>
<keyword evidence="7 16" id="KW-0808">Transferase</keyword>
<evidence type="ECO:0000256" key="12">
    <source>
        <dbReference type="ARBA" id="ARBA00023277"/>
    </source>
</evidence>
<evidence type="ECO:0000256" key="14">
    <source>
        <dbReference type="ARBA" id="ARBA00049067"/>
    </source>
</evidence>